<dbReference type="InterPro" id="IPR029056">
    <property type="entry name" value="Ribokinase-like"/>
</dbReference>
<evidence type="ECO:0000256" key="5">
    <source>
        <dbReference type="ARBA" id="ARBA00022777"/>
    </source>
</evidence>
<accession>A0A7X0CYI1</accession>
<dbReference type="GO" id="GO:0005524">
    <property type="term" value="F:ATP binding"/>
    <property type="evidence" value="ECO:0007669"/>
    <property type="project" value="UniProtKB-KW"/>
</dbReference>
<dbReference type="GO" id="GO:0008972">
    <property type="term" value="F:phosphomethylpyrimidine kinase activity"/>
    <property type="evidence" value="ECO:0007669"/>
    <property type="project" value="InterPro"/>
</dbReference>
<comment type="pathway">
    <text evidence="1">Cofactor biosynthesis; thiamine diphosphate biosynthesis.</text>
</comment>
<dbReference type="EMBL" id="JACHEG010000001">
    <property type="protein sequence ID" value="MBB6160481.1"/>
    <property type="molecule type" value="Genomic_DNA"/>
</dbReference>
<evidence type="ECO:0000256" key="3">
    <source>
        <dbReference type="ARBA" id="ARBA00022679"/>
    </source>
</evidence>
<reference evidence="8 9" key="1">
    <citation type="submission" date="2020-08" db="EMBL/GenBank/DDBJ databases">
        <title>Genomic Encyclopedia of Type Strains, Phase IV (KMG-IV): sequencing the most valuable type-strain genomes for metagenomic binning, comparative biology and taxonomic classification.</title>
        <authorList>
            <person name="Goeker M."/>
        </authorList>
    </citation>
    <scope>NUCLEOTIDE SEQUENCE [LARGE SCALE GENOMIC DNA]</scope>
    <source>
        <strain evidence="8 9">DSM 100734</strain>
    </source>
</reference>
<dbReference type="PANTHER" id="PTHR20858:SF17">
    <property type="entry name" value="HYDROXYMETHYLPYRIMIDINE_PHOSPHOMETHYLPYRIMIDINE KINASE THI20-RELATED"/>
    <property type="match status" value="1"/>
</dbReference>
<dbReference type="InterPro" id="IPR004399">
    <property type="entry name" value="HMP/HMP-P_kinase_dom"/>
</dbReference>
<dbReference type="UniPathway" id="UPA00060">
    <property type="reaction ID" value="UER00138"/>
</dbReference>
<gene>
    <name evidence="8" type="ORF">HNQ72_000278</name>
</gene>
<proteinExistence type="predicted"/>
<evidence type="ECO:0000313" key="8">
    <source>
        <dbReference type="EMBL" id="MBB6160481.1"/>
    </source>
</evidence>
<dbReference type="Gene3D" id="3.40.1190.20">
    <property type="match status" value="1"/>
</dbReference>
<dbReference type="FunFam" id="3.40.1190.20:FF:000003">
    <property type="entry name" value="Phosphomethylpyrimidine kinase ThiD"/>
    <property type="match status" value="1"/>
</dbReference>
<dbReference type="Pfam" id="PF08543">
    <property type="entry name" value="Phos_pyr_kin"/>
    <property type="match status" value="1"/>
</dbReference>
<evidence type="ECO:0000256" key="4">
    <source>
        <dbReference type="ARBA" id="ARBA00022741"/>
    </source>
</evidence>
<keyword evidence="4" id="KW-0547">Nucleotide-binding</keyword>
<dbReference type="NCBIfam" id="TIGR00097">
    <property type="entry name" value="HMP-P_kinase"/>
    <property type="match status" value="1"/>
</dbReference>
<evidence type="ECO:0000256" key="6">
    <source>
        <dbReference type="ARBA" id="ARBA00022840"/>
    </source>
</evidence>
<organism evidence="8 9">
    <name type="scientific">Rhizobium wenxiniae</name>
    <dbReference type="NCBI Taxonomy" id="1737357"/>
    <lineage>
        <taxon>Bacteria</taxon>
        <taxon>Pseudomonadati</taxon>
        <taxon>Pseudomonadota</taxon>
        <taxon>Alphaproteobacteria</taxon>
        <taxon>Hyphomicrobiales</taxon>
        <taxon>Rhizobiaceae</taxon>
        <taxon>Rhizobium/Agrobacterium group</taxon>
        <taxon>Rhizobium</taxon>
    </lineage>
</organism>
<dbReference type="GO" id="GO:0009229">
    <property type="term" value="P:thiamine diphosphate biosynthetic process"/>
    <property type="evidence" value="ECO:0007669"/>
    <property type="project" value="UniProtKB-UniPathway"/>
</dbReference>
<dbReference type="CDD" id="cd01169">
    <property type="entry name" value="HMPP_kinase"/>
    <property type="match status" value="1"/>
</dbReference>
<evidence type="ECO:0000313" key="9">
    <source>
        <dbReference type="Proteomes" id="UP000547879"/>
    </source>
</evidence>
<evidence type="ECO:0000256" key="2">
    <source>
        <dbReference type="ARBA" id="ARBA00012135"/>
    </source>
</evidence>
<dbReference type="Proteomes" id="UP000547879">
    <property type="component" value="Unassembled WGS sequence"/>
</dbReference>
<dbReference type="GO" id="GO:0008902">
    <property type="term" value="F:hydroxymethylpyrimidine kinase activity"/>
    <property type="evidence" value="ECO:0007669"/>
    <property type="project" value="UniProtKB-EC"/>
</dbReference>
<evidence type="ECO:0000259" key="7">
    <source>
        <dbReference type="Pfam" id="PF08543"/>
    </source>
</evidence>
<evidence type="ECO:0000256" key="1">
    <source>
        <dbReference type="ARBA" id="ARBA00004948"/>
    </source>
</evidence>
<protein>
    <recommendedName>
        <fullName evidence="2">hydroxymethylpyrimidine kinase</fullName>
        <ecNumber evidence="2">2.7.1.49</ecNumber>
    </recommendedName>
</protein>
<keyword evidence="5 8" id="KW-0418">Kinase</keyword>
<keyword evidence="9" id="KW-1185">Reference proteome</keyword>
<name>A0A7X0CYI1_9HYPH</name>
<dbReference type="PANTHER" id="PTHR20858">
    <property type="entry name" value="PHOSPHOMETHYLPYRIMIDINE KINASE"/>
    <property type="match status" value="1"/>
</dbReference>
<dbReference type="RefSeq" id="WP_183989233.1">
    <property type="nucleotide sequence ID" value="NZ_BMHW01000001.1"/>
</dbReference>
<keyword evidence="6" id="KW-0067">ATP-binding</keyword>
<feature type="domain" description="Pyridoxamine kinase/Phosphomethylpyrimidine kinase" evidence="7">
    <location>
        <begin position="13"/>
        <end position="261"/>
    </location>
</feature>
<dbReference type="SUPFAM" id="SSF53613">
    <property type="entry name" value="Ribokinase-like"/>
    <property type="match status" value="1"/>
</dbReference>
<dbReference type="GO" id="GO:0005829">
    <property type="term" value="C:cytosol"/>
    <property type="evidence" value="ECO:0007669"/>
    <property type="project" value="TreeGrafter"/>
</dbReference>
<dbReference type="InterPro" id="IPR013749">
    <property type="entry name" value="PM/HMP-P_kinase-1"/>
</dbReference>
<sequence>MTIRNVLSIAGSDPSGGAGIQADLKAFSARGTYGMAALTALTAQNTQGVTAIHALPPDFVRAEIETIFADISVDAVKIGMIANAEIAETVAATLKAHATGIPVVLDPVMVAKGGAPLLASDANQAIMKLLLPLATVITPNLPEAAALLGEPEAKTREAMAEQAKRLLQHGPRAVLIKGGHLESDDSPDVLAEADEVTWFEGPRTRTRNTHGTGCTLSSAIAAEIAKGQSVIEAVRVAKAYLAGAISAADELSVGSGHGPVHHFIALWEDGVTRR</sequence>
<keyword evidence="3 8" id="KW-0808">Transferase</keyword>
<dbReference type="AlphaFoldDB" id="A0A7X0CYI1"/>
<dbReference type="EC" id="2.7.1.49" evidence="2"/>
<comment type="caution">
    <text evidence="8">The sequence shown here is derived from an EMBL/GenBank/DDBJ whole genome shotgun (WGS) entry which is preliminary data.</text>
</comment>
<dbReference type="GO" id="GO:0009228">
    <property type="term" value="P:thiamine biosynthetic process"/>
    <property type="evidence" value="ECO:0007669"/>
    <property type="project" value="InterPro"/>
</dbReference>